<comment type="similarity">
    <text evidence="11">Belongs to the amiloride-sensitive sodium channel (TC 1.A.6) family.</text>
</comment>
<evidence type="ECO:0000256" key="8">
    <source>
        <dbReference type="ARBA" id="ARBA00023136"/>
    </source>
</evidence>
<keyword evidence="10 11" id="KW-0407">Ion channel</keyword>
<keyword evidence="9 11" id="KW-0739">Sodium transport</keyword>
<evidence type="ECO:0000256" key="2">
    <source>
        <dbReference type="ARBA" id="ARBA00022448"/>
    </source>
</evidence>
<protein>
    <submittedName>
        <fullName evidence="13">DgyrCDS14545</fullName>
    </submittedName>
</protein>
<dbReference type="AlphaFoldDB" id="A0A7I8WE01"/>
<organism evidence="13 14">
    <name type="scientific">Dimorphilus gyrociliatus</name>
    <dbReference type="NCBI Taxonomy" id="2664684"/>
    <lineage>
        <taxon>Eukaryota</taxon>
        <taxon>Metazoa</taxon>
        <taxon>Spiralia</taxon>
        <taxon>Lophotrochozoa</taxon>
        <taxon>Annelida</taxon>
        <taxon>Polychaeta</taxon>
        <taxon>Polychaeta incertae sedis</taxon>
        <taxon>Dinophilidae</taxon>
        <taxon>Dimorphilus</taxon>
    </lineage>
</organism>
<keyword evidence="8 12" id="KW-0472">Membrane</keyword>
<evidence type="ECO:0000256" key="11">
    <source>
        <dbReference type="RuleBase" id="RU000679"/>
    </source>
</evidence>
<dbReference type="PRINTS" id="PR01078">
    <property type="entry name" value="AMINACHANNEL"/>
</dbReference>
<keyword evidence="4 11" id="KW-0812">Transmembrane</keyword>
<dbReference type="Proteomes" id="UP000549394">
    <property type="component" value="Unassembled WGS sequence"/>
</dbReference>
<dbReference type="OrthoDB" id="6502088at2759"/>
<evidence type="ECO:0000256" key="3">
    <source>
        <dbReference type="ARBA" id="ARBA00022461"/>
    </source>
</evidence>
<evidence type="ECO:0000256" key="7">
    <source>
        <dbReference type="ARBA" id="ARBA00023065"/>
    </source>
</evidence>
<dbReference type="Gene3D" id="2.60.470.10">
    <property type="entry name" value="Acid-sensing ion channels like domains"/>
    <property type="match status" value="1"/>
</dbReference>
<proteinExistence type="inferred from homology"/>
<comment type="caution">
    <text evidence="13">The sequence shown here is derived from an EMBL/GenBank/DDBJ whole genome shotgun (WGS) entry which is preliminary data.</text>
</comment>
<keyword evidence="5 12" id="KW-1133">Transmembrane helix</keyword>
<keyword evidence="2 11" id="KW-0813">Transport</keyword>
<name>A0A7I8WE01_9ANNE</name>
<comment type="subcellular location">
    <subcellularLocation>
        <location evidence="1">Membrane</location>
        <topology evidence="1">Multi-pass membrane protein</topology>
    </subcellularLocation>
</comment>
<evidence type="ECO:0000256" key="9">
    <source>
        <dbReference type="ARBA" id="ARBA00023201"/>
    </source>
</evidence>
<evidence type="ECO:0000256" key="5">
    <source>
        <dbReference type="ARBA" id="ARBA00022989"/>
    </source>
</evidence>
<keyword evidence="6" id="KW-0915">Sodium</keyword>
<evidence type="ECO:0000256" key="4">
    <source>
        <dbReference type="ARBA" id="ARBA00022692"/>
    </source>
</evidence>
<dbReference type="Pfam" id="PF00858">
    <property type="entry name" value="ASC"/>
    <property type="match status" value="2"/>
</dbReference>
<evidence type="ECO:0000256" key="6">
    <source>
        <dbReference type="ARBA" id="ARBA00023053"/>
    </source>
</evidence>
<gene>
    <name evidence="13" type="ORF">DGYR_LOCUS13654</name>
</gene>
<keyword evidence="3 11" id="KW-0894">Sodium channel</keyword>
<dbReference type="GO" id="GO:0015280">
    <property type="term" value="F:ligand-gated sodium channel activity"/>
    <property type="evidence" value="ECO:0007669"/>
    <property type="project" value="TreeGrafter"/>
</dbReference>
<reference evidence="13 14" key="1">
    <citation type="submission" date="2020-08" db="EMBL/GenBank/DDBJ databases">
        <authorList>
            <person name="Hejnol A."/>
        </authorList>
    </citation>
    <scope>NUCLEOTIDE SEQUENCE [LARGE SCALE GENOMIC DNA]</scope>
</reference>
<dbReference type="PANTHER" id="PTHR11690">
    <property type="entry name" value="AMILORIDE-SENSITIVE SODIUM CHANNEL-RELATED"/>
    <property type="match status" value="1"/>
</dbReference>
<keyword evidence="7 11" id="KW-0406">Ion transport</keyword>
<feature type="transmembrane region" description="Helical" evidence="12">
    <location>
        <begin position="805"/>
        <end position="829"/>
    </location>
</feature>
<evidence type="ECO:0000256" key="10">
    <source>
        <dbReference type="ARBA" id="ARBA00023303"/>
    </source>
</evidence>
<dbReference type="GO" id="GO:0005886">
    <property type="term" value="C:plasma membrane"/>
    <property type="evidence" value="ECO:0007669"/>
    <property type="project" value="TreeGrafter"/>
</dbReference>
<keyword evidence="14" id="KW-1185">Reference proteome</keyword>
<evidence type="ECO:0000313" key="14">
    <source>
        <dbReference type="Proteomes" id="UP000549394"/>
    </source>
</evidence>
<evidence type="ECO:0000256" key="1">
    <source>
        <dbReference type="ARBA" id="ARBA00004141"/>
    </source>
</evidence>
<dbReference type="Gene3D" id="1.10.287.770">
    <property type="entry name" value="YojJ-like"/>
    <property type="match status" value="1"/>
</dbReference>
<dbReference type="EMBL" id="CAJFCJ010000046">
    <property type="protein sequence ID" value="CAD5126409.1"/>
    <property type="molecule type" value="Genomic_DNA"/>
</dbReference>
<dbReference type="InterPro" id="IPR001873">
    <property type="entry name" value="ENaC"/>
</dbReference>
<accession>A0A7I8WE01</accession>
<sequence length="839" mass="97670">MSSTVELGLYEYISNIYNSDSNENTSIYDANLPGNLIYDTEFVFNYTAHRQSNFIFDCQWANKPCKSEYISRTITEYGVCYTFNSPSALNETKGISIGESGMANALSFLFNIEQYEHMPGPFNNAGVKIVLHDDYKKPLIADLGFAIAPGMHTLVGIKRIESYKLSNPYGECVKSEYKSHAECIDYCRLSWVADMCHCIPFEAILILGRAIKNDKRYCNLSETYGCVRASLEKVQNDKNIHCSCSVPCSQIIYEPNLSFSSISEFAANKLLNGNSTGMNDLKQKFSKILEIKERRVKSNFEKNTAIISPFTTKIYFVLQRLDGPFRQFLTDQEDIALFRAIFFDLYKIMINFGTMAESFDSYPMRHIRQQLRIKSNKIYQYRTGLFGPVSIEKEEMLTNLENCIKDLHKMNESLFIMDCSRFMKHFKFSKYKIHLKDFRLFWSVALKDFQDQLSSIIQAETLEKMHIEEIERIFGLNISNPKIPFNTICHPFYDSLAFMENSMTFPTVFQNDSYANIGTKINIAVKALLSMEESLYQINYFDDSYCLLNKRIFIEIDNRIRELLILSEDISFELGEFHKSIRPFYDIHHLVLTKTQQFQSYLHFNSTIKKANLSNSFSLSCLLDNINSLMNFYENIQSQKSTFQNAIEKVSRKLSVIENYIDFIFMWPIAVKHPDNTDIQYTDVNQVYSIINKKKNENNLNLNCPKERLQNFSGYTWSTCLKQFTYGMISHNFDFPNISQQSFIDVLNKFNDLQLFLNEFDKISKVDKDFFRRNFAKVDVFYKEMSFQKIIQQEKFAFLSFISEIGGFLGLVLGASVITIIEFIDFFALKLTSKIFRRI</sequence>
<evidence type="ECO:0000313" key="13">
    <source>
        <dbReference type="EMBL" id="CAD5126409.1"/>
    </source>
</evidence>
<evidence type="ECO:0000256" key="12">
    <source>
        <dbReference type="SAM" id="Phobius"/>
    </source>
</evidence>